<accession>A0AAV5FII9</accession>
<dbReference type="EMBL" id="BQKI01000088">
    <property type="protein sequence ID" value="GJN35578.1"/>
    <property type="molecule type" value="Genomic_DNA"/>
</dbReference>
<dbReference type="AlphaFoldDB" id="A0AAV5FII9"/>
<proteinExistence type="predicted"/>
<reference evidence="2" key="2">
    <citation type="submission" date="2021-12" db="EMBL/GenBank/DDBJ databases">
        <title>Resequencing data analysis of finger millet.</title>
        <authorList>
            <person name="Hatakeyama M."/>
            <person name="Aluri S."/>
            <person name="Balachadran M.T."/>
            <person name="Sivarajan S.R."/>
            <person name="Poveda L."/>
            <person name="Shimizu-Inatsugi R."/>
            <person name="Schlapbach R."/>
            <person name="Sreeman S.M."/>
            <person name="Shimizu K.K."/>
        </authorList>
    </citation>
    <scope>NUCLEOTIDE SEQUENCE</scope>
</reference>
<reference evidence="2" key="1">
    <citation type="journal article" date="2018" name="DNA Res.">
        <title>Multiple hybrid de novo genome assembly of finger millet, an orphan allotetraploid crop.</title>
        <authorList>
            <person name="Hatakeyama M."/>
            <person name="Aluri S."/>
            <person name="Balachadran M.T."/>
            <person name="Sivarajan S.R."/>
            <person name="Patrignani A."/>
            <person name="Gruter S."/>
            <person name="Poveda L."/>
            <person name="Shimizu-Inatsugi R."/>
            <person name="Baeten J."/>
            <person name="Francoijs K.J."/>
            <person name="Nataraja K.N."/>
            <person name="Reddy Y.A.N."/>
            <person name="Phadnis S."/>
            <person name="Ravikumar R.L."/>
            <person name="Schlapbach R."/>
            <person name="Sreeman S.M."/>
            <person name="Shimizu K.K."/>
        </authorList>
    </citation>
    <scope>NUCLEOTIDE SEQUENCE</scope>
</reference>
<keyword evidence="3" id="KW-1185">Reference proteome</keyword>
<feature type="region of interest" description="Disordered" evidence="1">
    <location>
        <begin position="1"/>
        <end position="28"/>
    </location>
</feature>
<feature type="compositionally biased region" description="Basic and acidic residues" evidence="1">
    <location>
        <begin position="13"/>
        <end position="22"/>
    </location>
</feature>
<dbReference type="Proteomes" id="UP001054889">
    <property type="component" value="Unassembled WGS sequence"/>
</dbReference>
<protein>
    <submittedName>
        <fullName evidence="2">Uncharacterized protein</fullName>
    </submittedName>
</protein>
<evidence type="ECO:0000256" key="1">
    <source>
        <dbReference type="SAM" id="MobiDB-lite"/>
    </source>
</evidence>
<evidence type="ECO:0000313" key="2">
    <source>
        <dbReference type="EMBL" id="GJN35578.1"/>
    </source>
</evidence>
<sequence>MEIEIPNSFNKLSSKETGKTESRTSSTPKVIQWSPLKMLPISSLIISKTSLLHS</sequence>
<gene>
    <name evidence="2" type="primary">gb24368</name>
    <name evidence="2" type="ORF">PR202_gb24368</name>
</gene>
<organism evidence="2 3">
    <name type="scientific">Eleusine coracana subsp. coracana</name>
    <dbReference type="NCBI Taxonomy" id="191504"/>
    <lineage>
        <taxon>Eukaryota</taxon>
        <taxon>Viridiplantae</taxon>
        <taxon>Streptophyta</taxon>
        <taxon>Embryophyta</taxon>
        <taxon>Tracheophyta</taxon>
        <taxon>Spermatophyta</taxon>
        <taxon>Magnoliopsida</taxon>
        <taxon>Liliopsida</taxon>
        <taxon>Poales</taxon>
        <taxon>Poaceae</taxon>
        <taxon>PACMAD clade</taxon>
        <taxon>Chloridoideae</taxon>
        <taxon>Cynodonteae</taxon>
        <taxon>Eleusininae</taxon>
        <taxon>Eleusine</taxon>
    </lineage>
</organism>
<comment type="caution">
    <text evidence="2">The sequence shown here is derived from an EMBL/GenBank/DDBJ whole genome shotgun (WGS) entry which is preliminary data.</text>
</comment>
<name>A0AAV5FII9_ELECO</name>
<evidence type="ECO:0000313" key="3">
    <source>
        <dbReference type="Proteomes" id="UP001054889"/>
    </source>
</evidence>